<feature type="transmembrane region" description="Helical" evidence="1">
    <location>
        <begin position="71"/>
        <end position="92"/>
    </location>
</feature>
<dbReference type="EMBL" id="VSKM01000003">
    <property type="protein sequence ID" value="TYB77335.1"/>
    <property type="molecule type" value="Genomic_DNA"/>
</dbReference>
<organism evidence="2 3">
    <name type="scientific">Bizionia saleffrena</name>
    <dbReference type="NCBI Taxonomy" id="291189"/>
    <lineage>
        <taxon>Bacteria</taxon>
        <taxon>Pseudomonadati</taxon>
        <taxon>Bacteroidota</taxon>
        <taxon>Flavobacteriia</taxon>
        <taxon>Flavobacteriales</taxon>
        <taxon>Flavobacteriaceae</taxon>
        <taxon>Bizionia</taxon>
    </lineage>
</organism>
<dbReference type="Proteomes" id="UP000323324">
    <property type="component" value="Unassembled WGS sequence"/>
</dbReference>
<keyword evidence="1" id="KW-0472">Membrane</keyword>
<keyword evidence="3" id="KW-1185">Reference proteome</keyword>
<evidence type="ECO:0000256" key="1">
    <source>
        <dbReference type="SAM" id="Phobius"/>
    </source>
</evidence>
<evidence type="ECO:0000313" key="2">
    <source>
        <dbReference type="EMBL" id="TYB77335.1"/>
    </source>
</evidence>
<protein>
    <submittedName>
        <fullName evidence="2">Uncharacterized protein</fullName>
    </submittedName>
</protein>
<feature type="transmembrane region" description="Helical" evidence="1">
    <location>
        <begin position="32"/>
        <end position="51"/>
    </location>
</feature>
<gene>
    <name evidence="2" type="ORF">ES676_03320</name>
</gene>
<evidence type="ECO:0000313" key="3">
    <source>
        <dbReference type="Proteomes" id="UP000323324"/>
    </source>
</evidence>
<reference evidence="2 3" key="1">
    <citation type="submission" date="2019-08" db="EMBL/GenBank/DDBJ databases">
        <title>Genomes of Antarctic Bizionia species.</title>
        <authorList>
            <person name="Bowman J.P."/>
        </authorList>
    </citation>
    <scope>NUCLEOTIDE SEQUENCE [LARGE SCALE GENOMIC DNA]</scope>
    <source>
        <strain evidence="2 3">HFD</strain>
    </source>
</reference>
<feature type="transmembrane region" description="Helical" evidence="1">
    <location>
        <begin position="6"/>
        <end position="25"/>
    </location>
</feature>
<dbReference type="RefSeq" id="WP_148368624.1">
    <property type="nucleotide sequence ID" value="NZ_VSKM01000003.1"/>
</dbReference>
<name>A0A8H2LG65_9FLAO</name>
<keyword evidence="1" id="KW-1133">Transmembrane helix</keyword>
<accession>A0A8H2LG65</accession>
<sequence length="100" mass="10733">MTATLISLISIVFGILGANGIAIRYKNRSFGFIGNTIAGVFGSILLIKSFGRLGFNPQTIVIIDTVSLPLFAINCVVSFLGGALAVFVMHYLKNKLEKPK</sequence>
<dbReference type="AlphaFoldDB" id="A0A8H2LG65"/>
<comment type="caution">
    <text evidence="2">The sequence shown here is derived from an EMBL/GenBank/DDBJ whole genome shotgun (WGS) entry which is preliminary data.</text>
</comment>
<keyword evidence="1" id="KW-0812">Transmembrane</keyword>
<proteinExistence type="predicted"/>